<reference evidence="1" key="1">
    <citation type="submission" date="2023-10" db="EMBL/GenBank/DDBJ databases">
        <authorList>
            <person name="Rodriguez Cubillos JULIANA M."/>
            <person name="De Vega J."/>
        </authorList>
    </citation>
    <scope>NUCLEOTIDE SEQUENCE</scope>
</reference>
<proteinExistence type="predicted"/>
<evidence type="ECO:0000313" key="1">
    <source>
        <dbReference type="EMBL" id="CAJ2667555.1"/>
    </source>
</evidence>
<sequence>MRSKGSSNHKLSTMANRSRIPSLFISMFATFATIYVAGRLWQDAENRVYLIKELDRITGQGQSAISVDDTLKIIACREQHKKLDALEMELAAAKQEGFVSKGLIEMNGTYSKRRPLVVIGILTKFGRQKNRNAIRAALKKIEEGKGIVVRFVIGRSPNRGDSQDKDIDRENRLTNDFLILDDHVEGNQGHPEKAKLFFAHAADEWDAEFYAKVNDDVYVNIDALGATLATHLDKPRLYIGCMKSGEVFSERNHKWYEPEWWKFGDKKSYFRHASGETYVISRALAKFISINRSILRTYAHDDVSAGSWFIGLDVKHVDEAKFCCSSWSTGAICAGV</sequence>
<keyword evidence="2" id="KW-1185">Reference proteome</keyword>
<gene>
    <name evidence="1" type="ORF">MILVUS5_LOCUS32139</name>
</gene>
<dbReference type="Proteomes" id="UP001177021">
    <property type="component" value="Unassembled WGS sequence"/>
</dbReference>
<evidence type="ECO:0000313" key="2">
    <source>
        <dbReference type="Proteomes" id="UP001177021"/>
    </source>
</evidence>
<comment type="caution">
    <text evidence="1">The sequence shown here is derived from an EMBL/GenBank/DDBJ whole genome shotgun (WGS) entry which is preliminary data.</text>
</comment>
<protein>
    <submittedName>
        <fullName evidence="1">Uncharacterized protein</fullName>
    </submittedName>
</protein>
<accession>A0ACB0LG34</accession>
<name>A0ACB0LG34_TRIPR</name>
<organism evidence="1 2">
    <name type="scientific">Trifolium pratense</name>
    <name type="common">Red clover</name>
    <dbReference type="NCBI Taxonomy" id="57577"/>
    <lineage>
        <taxon>Eukaryota</taxon>
        <taxon>Viridiplantae</taxon>
        <taxon>Streptophyta</taxon>
        <taxon>Embryophyta</taxon>
        <taxon>Tracheophyta</taxon>
        <taxon>Spermatophyta</taxon>
        <taxon>Magnoliopsida</taxon>
        <taxon>eudicotyledons</taxon>
        <taxon>Gunneridae</taxon>
        <taxon>Pentapetalae</taxon>
        <taxon>rosids</taxon>
        <taxon>fabids</taxon>
        <taxon>Fabales</taxon>
        <taxon>Fabaceae</taxon>
        <taxon>Papilionoideae</taxon>
        <taxon>50 kb inversion clade</taxon>
        <taxon>NPAAA clade</taxon>
        <taxon>Hologalegina</taxon>
        <taxon>IRL clade</taxon>
        <taxon>Trifolieae</taxon>
        <taxon>Trifolium</taxon>
    </lineage>
</organism>
<dbReference type="EMBL" id="CASHSV030000513">
    <property type="protein sequence ID" value="CAJ2667555.1"/>
    <property type="molecule type" value="Genomic_DNA"/>
</dbReference>